<dbReference type="AlphaFoldDB" id="A0A7G9Y8M8"/>
<organism evidence="1">
    <name type="scientific">Candidatus Methanogaster sp. ANME-2c ERB4</name>
    <dbReference type="NCBI Taxonomy" id="2759911"/>
    <lineage>
        <taxon>Archaea</taxon>
        <taxon>Methanobacteriati</taxon>
        <taxon>Methanobacteriota</taxon>
        <taxon>Stenosarchaea group</taxon>
        <taxon>Methanomicrobia</taxon>
        <taxon>Methanosarcinales</taxon>
        <taxon>ANME-2 cluster</taxon>
        <taxon>Candidatus Methanogasteraceae</taxon>
        <taxon>Candidatus Methanogaster</taxon>
    </lineage>
</organism>
<accession>A0A7G9Y8M8</accession>
<proteinExistence type="predicted"/>
<reference evidence="1" key="1">
    <citation type="submission" date="2020-06" db="EMBL/GenBank/DDBJ databases">
        <title>Unique genomic features of the anaerobic methanotrophic archaea.</title>
        <authorList>
            <person name="Chadwick G.L."/>
            <person name="Skennerton C.T."/>
            <person name="Laso-Perez R."/>
            <person name="Leu A.O."/>
            <person name="Speth D.R."/>
            <person name="Yu H."/>
            <person name="Morgan-Lang C."/>
            <person name="Hatzenpichler R."/>
            <person name="Goudeau D."/>
            <person name="Malmstrom R."/>
            <person name="Brazelton W.J."/>
            <person name="Woyke T."/>
            <person name="Hallam S.J."/>
            <person name="Tyson G.W."/>
            <person name="Wegener G."/>
            <person name="Boetius A."/>
            <person name="Orphan V."/>
        </authorList>
    </citation>
    <scope>NUCLEOTIDE SEQUENCE</scope>
</reference>
<protein>
    <submittedName>
        <fullName evidence="1">Uncharacterized protein</fullName>
    </submittedName>
</protein>
<sequence>MTNLMEVGALSKNPVIYHRGDRRGCRVLRPFQSSLWFSDASALSAYSAV</sequence>
<gene>
    <name evidence="1" type="ORF">MMKKNJAF_00004</name>
</gene>
<evidence type="ECO:0000313" key="1">
    <source>
        <dbReference type="EMBL" id="QNO44362.1"/>
    </source>
</evidence>
<dbReference type="EMBL" id="MT630958">
    <property type="protein sequence ID" value="QNO44362.1"/>
    <property type="molecule type" value="Genomic_DNA"/>
</dbReference>
<name>A0A7G9Y8M8_9EURY</name>